<dbReference type="AlphaFoldDB" id="A0A1U9UID1"/>
<keyword evidence="3 4" id="KW-0560">Oxidoreductase</keyword>
<evidence type="ECO:0000313" key="7">
    <source>
        <dbReference type="EMBL" id="AQV92338.1"/>
    </source>
</evidence>
<dbReference type="KEGG" id="cuh:BJN34_00330"/>
<accession>A0A1U9UID1</accession>
<organism evidence="7 8">
    <name type="scientific">Cupriavidus necator</name>
    <name type="common">Alcaligenes eutrophus</name>
    <name type="synonym">Ralstonia eutropha</name>
    <dbReference type="NCBI Taxonomy" id="106590"/>
    <lineage>
        <taxon>Bacteria</taxon>
        <taxon>Pseudomonadati</taxon>
        <taxon>Pseudomonadota</taxon>
        <taxon>Betaproteobacteria</taxon>
        <taxon>Burkholderiales</taxon>
        <taxon>Burkholderiaceae</taxon>
        <taxon>Cupriavidus</taxon>
    </lineage>
</organism>
<dbReference type="OrthoDB" id="9785502at2"/>
<evidence type="ECO:0000256" key="1">
    <source>
        <dbReference type="ARBA" id="ARBA00006926"/>
    </source>
</evidence>
<evidence type="ECO:0000313" key="8">
    <source>
        <dbReference type="Proteomes" id="UP000189627"/>
    </source>
</evidence>
<name>A0A1U9UID1_CUPNE</name>
<evidence type="ECO:0000259" key="6">
    <source>
        <dbReference type="PROSITE" id="PS51352"/>
    </source>
</evidence>
<dbReference type="Gene3D" id="3.40.30.10">
    <property type="entry name" value="Glutaredoxin"/>
    <property type="match status" value="1"/>
</dbReference>
<feature type="domain" description="Thioredoxin" evidence="6">
    <location>
        <begin position="31"/>
        <end position="201"/>
    </location>
</feature>
<dbReference type="PROSITE" id="PS00460">
    <property type="entry name" value="GLUTATHIONE_PEROXID_1"/>
    <property type="match status" value="1"/>
</dbReference>
<sequence>MIRRPLLSSLAAALTLAAASTALLPAPVRAADKPAAAPAATAGACPASLNFTFPRLQDDAPQNLCQYAGKVVLVVNTASYCGFTPQYEGLEALYARYGARGLVVLGFPSNDFSQEPGSQKEIADFCYNTYGVKFPMLGKSHVRGSDANPMYALLARQTGTTPKWNFYKYLIGRDGKVVASYGSRTTPDDKELLAKIESLLGAQR</sequence>
<dbReference type="PROSITE" id="PS51355">
    <property type="entry name" value="GLUTATHIONE_PEROXID_3"/>
    <property type="match status" value="1"/>
</dbReference>
<evidence type="ECO:0000256" key="4">
    <source>
        <dbReference type="RuleBase" id="RU000499"/>
    </source>
</evidence>
<dbReference type="PANTHER" id="PTHR11592">
    <property type="entry name" value="GLUTATHIONE PEROXIDASE"/>
    <property type="match status" value="1"/>
</dbReference>
<dbReference type="EMBL" id="CP017757">
    <property type="protein sequence ID" value="AQV92338.1"/>
    <property type="molecule type" value="Genomic_DNA"/>
</dbReference>
<comment type="similarity">
    <text evidence="1 4">Belongs to the glutathione peroxidase family.</text>
</comment>
<dbReference type="GO" id="GO:0034599">
    <property type="term" value="P:cellular response to oxidative stress"/>
    <property type="evidence" value="ECO:0007669"/>
    <property type="project" value="TreeGrafter"/>
</dbReference>
<proteinExistence type="inferred from homology"/>
<dbReference type="Pfam" id="PF00255">
    <property type="entry name" value="GSHPx"/>
    <property type="match status" value="1"/>
</dbReference>
<dbReference type="Proteomes" id="UP000189627">
    <property type="component" value="Chromosome 1"/>
</dbReference>
<feature type="chain" id="PRO_5012052788" description="Glutathione peroxidase" evidence="5">
    <location>
        <begin position="31"/>
        <end position="204"/>
    </location>
</feature>
<dbReference type="GO" id="GO:0004601">
    <property type="term" value="F:peroxidase activity"/>
    <property type="evidence" value="ECO:0007669"/>
    <property type="project" value="UniProtKB-KW"/>
</dbReference>
<dbReference type="RefSeq" id="WP_078194694.1">
    <property type="nucleotide sequence ID" value="NZ_CP017757.2"/>
</dbReference>
<dbReference type="InterPro" id="IPR029759">
    <property type="entry name" value="GPX_AS"/>
</dbReference>
<evidence type="ECO:0000256" key="5">
    <source>
        <dbReference type="SAM" id="SignalP"/>
    </source>
</evidence>
<evidence type="ECO:0000256" key="3">
    <source>
        <dbReference type="ARBA" id="ARBA00023002"/>
    </source>
</evidence>
<dbReference type="InterPro" id="IPR013766">
    <property type="entry name" value="Thioredoxin_domain"/>
</dbReference>
<dbReference type="PROSITE" id="PS51352">
    <property type="entry name" value="THIOREDOXIN_2"/>
    <property type="match status" value="1"/>
</dbReference>
<dbReference type="CDD" id="cd00340">
    <property type="entry name" value="GSH_Peroxidase"/>
    <property type="match status" value="1"/>
</dbReference>
<dbReference type="InterPro" id="IPR000889">
    <property type="entry name" value="Glutathione_peroxidase"/>
</dbReference>
<dbReference type="InterPro" id="IPR036249">
    <property type="entry name" value="Thioredoxin-like_sf"/>
</dbReference>
<dbReference type="PANTHER" id="PTHR11592:SF44">
    <property type="entry name" value="GLUTATHIONE PEROXIDASE"/>
    <property type="match status" value="1"/>
</dbReference>
<evidence type="ECO:0000256" key="2">
    <source>
        <dbReference type="ARBA" id="ARBA00022559"/>
    </source>
</evidence>
<feature type="signal peptide" evidence="5">
    <location>
        <begin position="1"/>
        <end position="30"/>
    </location>
</feature>
<dbReference type="PRINTS" id="PR01011">
    <property type="entry name" value="GLUTPROXDASE"/>
</dbReference>
<reference evidence="8" key="1">
    <citation type="submission" date="2017-02" db="EMBL/GenBank/DDBJ databases">
        <title>Complete genome sequence of Cupriavidus necator strain NH9, a 3-chlorobenzoate degrader.</title>
        <authorList>
            <person name="Moriuchi R."/>
            <person name="Dohra H."/>
            <person name="Ogawa N."/>
        </authorList>
    </citation>
    <scope>NUCLEOTIDE SEQUENCE [LARGE SCALE GENOMIC DNA]</scope>
    <source>
        <strain evidence="8">NH9</strain>
    </source>
</reference>
<keyword evidence="5" id="KW-0732">Signal</keyword>
<protein>
    <recommendedName>
        <fullName evidence="4">Glutathione peroxidase</fullName>
    </recommendedName>
</protein>
<dbReference type="SUPFAM" id="SSF52833">
    <property type="entry name" value="Thioredoxin-like"/>
    <property type="match status" value="1"/>
</dbReference>
<keyword evidence="2 4" id="KW-0575">Peroxidase</keyword>
<gene>
    <name evidence="7" type="ORF">BJN34_00330</name>
</gene>